<reference evidence="2 3" key="1">
    <citation type="journal article" date="2022" name="Nat. Genet.">
        <title>Improved pea reference genome and pan-genome highlight genomic features and evolutionary characteristics.</title>
        <authorList>
            <person name="Yang T."/>
            <person name="Liu R."/>
            <person name="Luo Y."/>
            <person name="Hu S."/>
            <person name="Wang D."/>
            <person name="Wang C."/>
            <person name="Pandey M.K."/>
            <person name="Ge S."/>
            <person name="Xu Q."/>
            <person name="Li N."/>
            <person name="Li G."/>
            <person name="Huang Y."/>
            <person name="Saxena R.K."/>
            <person name="Ji Y."/>
            <person name="Li M."/>
            <person name="Yan X."/>
            <person name="He Y."/>
            <person name="Liu Y."/>
            <person name="Wang X."/>
            <person name="Xiang C."/>
            <person name="Varshney R.K."/>
            <person name="Ding H."/>
            <person name="Gao S."/>
            <person name="Zong X."/>
        </authorList>
    </citation>
    <scope>NUCLEOTIDE SEQUENCE [LARGE SCALE GENOMIC DNA]</scope>
    <source>
        <strain evidence="2 3">cv. Zhongwan 6</strain>
    </source>
</reference>
<feature type="compositionally biased region" description="Basic and acidic residues" evidence="1">
    <location>
        <begin position="134"/>
        <end position="152"/>
    </location>
</feature>
<dbReference type="Gramene" id="Psat01G0321600-T1">
    <property type="protein sequence ID" value="KAI5444850.1"/>
    <property type="gene ID" value="KIW84_013216"/>
</dbReference>
<dbReference type="AlphaFoldDB" id="A0A9D5BJP9"/>
<feature type="compositionally biased region" description="Basic and acidic residues" evidence="1">
    <location>
        <begin position="111"/>
        <end position="122"/>
    </location>
</feature>
<feature type="region of interest" description="Disordered" evidence="1">
    <location>
        <begin position="96"/>
        <end position="152"/>
    </location>
</feature>
<feature type="region of interest" description="Disordered" evidence="1">
    <location>
        <begin position="1"/>
        <end position="26"/>
    </location>
</feature>
<name>A0A9D5BJP9_PEA</name>
<organism evidence="2 3">
    <name type="scientific">Pisum sativum</name>
    <name type="common">Garden pea</name>
    <name type="synonym">Lathyrus oleraceus</name>
    <dbReference type="NCBI Taxonomy" id="3888"/>
    <lineage>
        <taxon>Eukaryota</taxon>
        <taxon>Viridiplantae</taxon>
        <taxon>Streptophyta</taxon>
        <taxon>Embryophyta</taxon>
        <taxon>Tracheophyta</taxon>
        <taxon>Spermatophyta</taxon>
        <taxon>Magnoliopsida</taxon>
        <taxon>eudicotyledons</taxon>
        <taxon>Gunneridae</taxon>
        <taxon>Pentapetalae</taxon>
        <taxon>rosids</taxon>
        <taxon>fabids</taxon>
        <taxon>Fabales</taxon>
        <taxon>Fabaceae</taxon>
        <taxon>Papilionoideae</taxon>
        <taxon>50 kb inversion clade</taxon>
        <taxon>NPAAA clade</taxon>
        <taxon>Hologalegina</taxon>
        <taxon>IRL clade</taxon>
        <taxon>Fabeae</taxon>
        <taxon>Lathyrus</taxon>
    </lineage>
</organism>
<feature type="region of interest" description="Disordered" evidence="1">
    <location>
        <begin position="217"/>
        <end position="317"/>
    </location>
</feature>
<sequence length="317" mass="35284">MSKQSSPKHINVPTETSGSSSPTTRANEPFQIINLSDLVLDVALLSMIHPSPQNKATPYVSKNVNTSGKSFVSEPIIPGEDKTIVEERSRSKGFEIRNCTLHTGGTEDQTEAERSVVDKELWNPDGDSSEKDEESVPEHDALERRSKKKVDEYVPEHAAHERRCKNIFDHVVNVDELTSDEESLTNIVTPSIDKRLQRRKGKAVVFEDSTSKEIKRKYDGIKSTPSRSSIGKPLFGPTRPWSKVITPTKKRKVVSSSDSEFEDLMEEEKKETEQGGDDNGGTDVEDSADGNDVETDEEKEVEEEGYATADSDSQEDI</sequence>
<gene>
    <name evidence="2" type="ORF">KIW84_013216</name>
</gene>
<protein>
    <submittedName>
        <fullName evidence="2">Uncharacterized protein</fullName>
    </submittedName>
</protein>
<dbReference type="Proteomes" id="UP001058974">
    <property type="component" value="Chromosome 1"/>
</dbReference>
<accession>A0A9D5BJP9</accession>
<proteinExistence type="predicted"/>
<comment type="caution">
    <text evidence="2">The sequence shown here is derived from an EMBL/GenBank/DDBJ whole genome shotgun (WGS) entry which is preliminary data.</text>
</comment>
<feature type="compositionally biased region" description="Low complexity" evidence="1">
    <location>
        <begin position="13"/>
        <end position="24"/>
    </location>
</feature>
<evidence type="ECO:0000313" key="2">
    <source>
        <dbReference type="EMBL" id="KAI5444850.1"/>
    </source>
</evidence>
<keyword evidence="3" id="KW-1185">Reference proteome</keyword>
<feature type="compositionally biased region" description="Acidic residues" evidence="1">
    <location>
        <begin position="283"/>
        <end position="305"/>
    </location>
</feature>
<evidence type="ECO:0000313" key="3">
    <source>
        <dbReference type="Proteomes" id="UP001058974"/>
    </source>
</evidence>
<dbReference type="EMBL" id="JAMSHJ010000001">
    <property type="protein sequence ID" value="KAI5444850.1"/>
    <property type="molecule type" value="Genomic_DNA"/>
</dbReference>
<evidence type="ECO:0000256" key="1">
    <source>
        <dbReference type="SAM" id="MobiDB-lite"/>
    </source>
</evidence>